<dbReference type="Pfam" id="PF01048">
    <property type="entry name" value="PNP_UDP_1"/>
    <property type="match status" value="1"/>
</dbReference>
<dbReference type="RefSeq" id="WP_015858231.1">
    <property type="nucleotide sequence ID" value="NC_012804.1"/>
</dbReference>
<dbReference type="PaxDb" id="593117-TGAM_0611"/>
<name>C5A4F1_THEGJ</name>
<dbReference type="GO" id="GO:0009116">
    <property type="term" value="P:nucleoside metabolic process"/>
    <property type="evidence" value="ECO:0007669"/>
    <property type="project" value="InterPro"/>
</dbReference>
<dbReference type="STRING" id="593117.TGAM_0611"/>
<dbReference type="Gene3D" id="3.40.50.1580">
    <property type="entry name" value="Nucleoside phosphorylase domain"/>
    <property type="match status" value="1"/>
</dbReference>
<organism evidence="2 3">
    <name type="scientific">Thermococcus gammatolerans (strain DSM 15229 / JCM 11827 / EJ3)</name>
    <dbReference type="NCBI Taxonomy" id="593117"/>
    <lineage>
        <taxon>Archaea</taxon>
        <taxon>Methanobacteriati</taxon>
        <taxon>Methanobacteriota</taxon>
        <taxon>Thermococci</taxon>
        <taxon>Thermococcales</taxon>
        <taxon>Thermococcaceae</taxon>
        <taxon>Thermococcus</taxon>
    </lineage>
</organism>
<gene>
    <name evidence="2" type="primary">udp-1</name>
    <name evidence="2" type="ordered locus">TGAM_0611</name>
</gene>
<dbReference type="GeneID" id="7987234"/>
<keyword evidence="2" id="KW-0808">Transferase</keyword>
<dbReference type="GO" id="GO:0004850">
    <property type="term" value="F:uridine phosphorylase activity"/>
    <property type="evidence" value="ECO:0007669"/>
    <property type="project" value="UniProtKB-EC"/>
</dbReference>
<reference evidence="2 3" key="1">
    <citation type="journal article" date="2007" name="Genome Biol.">
        <title>Genome analysis and genome-wide proteomics of Thermococcus gammatolerans, the most radioresistant organism known amongst the Archaea.</title>
        <authorList>
            <person name="Zivanovic Y."/>
            <person name="Armengaud J."/>
            <person name="Lagorce A."/>
            <person name="Leplat C."/>
            <person name="Guerin P."/>
            <person name="Dutertre M."/>
            <person name="Anthouard V."/>
            <person name="Forterre P."/>
            <person name="Wincker P."/>
            <person name="Confalonieri F."/>
        </authorList>
    </citation>
    <scope>NUCLEOTIDE SEQUENCE [LARGE SCALE GENOMIC DNA]</scope>
    <source>
        <strain evidence="3">DSM 15229 / JCM 11827 / EJ3</strain>
    </source>
</reference>
<dbReference type="InterPro" id="IPR000845">
    <property type="entry name" value="Nucleoside_phosphorylase_d"/>
</dbReference>
<keyword evidence="2" id="KW-0328">Glycosyltransferase</keyword>
<feature type="domain" description="Nucleoside phosphorylase" evidence="1">
    <location>
        <begin position="28"/>
        <end position="246"/>
    </location>
</feature>
<evidence type="ECO:0000259" key="1">
    <source>
        <dbReference type="Pfam" id="PF01048"/>
    </source>
</evidence>
<dbReference type="SUPFAM" id="SSF53167">
    <property type="entry name" value="Purine and uridine phosphorylases"/>
    <property type="match status" value="1"/>
</dbReference>
<dbReference type="eggNOG" id="arCOG01324">
    <property type="taxonomic scope" value="Archaea"/>
</dbReference>
<dbReference type="PATRIC" id="fig|593117.10.peg.609"/>
<keyword evidence="3" id="KW-1185">Reference proteome</keyword>
<dbReference type="InterPro" id="IPR035994">
    <property type="entry name" value="Nucleoside_phosphorylase_sf"/>
</dbReference>
<accession>C5A4F1</accession>
<dbReference type="GO" id="GO:0005829">
    <property type="term" value="C:cytosol"/>
    <property type="evidence" value="ECO:0007669"/>
    <property type="project" value="TreeGrafter"/>
</dbReference>
<dbReference type="PANTHER" id="PTHR43691:SF11">
    <property type="entry name" value="FI09636P-RELATED"/>
    <property type="match status" value="1"/>
</dbReference>
<dbReference type="KEGG" id="tga:TGAM_0611"/>
<dbReference type="PANTHER" id="PTHR43691">
    <property type="entry name" value="URIDINE PHOSPHORYLASE"/>
    <property type="match status" value="1"/>
</dbReference>
<evidence type="ECO:0000313" key="2">
    <source>
        <dbReference type="EMBL" id="ACS33113.1"/>
    </source>
</evidence>
<proteinExistence type="predicted"/>
<dbReference type="Proteomes" id="UP000001488">
    <property type="component" value="Chromosome"/>
</dbReference>
<protein>
    <submittedName>
        <fullName evidence="2">Uridine phosphorylase (Udp)</fullName>
        <ecNumber evidence="2">2.4.2.3</ecNumber>
    </submittedName>
</protein>
<dbReference type="EMBL" id="CP001398">
    <property type="protein sequence ID" value="ACS33113.1"/>
    <property type="molecule type" value="Genomic_DNA"/>
</dbReference>
<sequence>MVFVWLGTGREVVKPWPGLERAPEKFLIVFTGIGLGHAEELLESVEVVEDCTYVYRALVGNYRGEKICVLNPYFGAPASVFALELAIASGGRYFIMVGEAGAIKEGIHIGDVILPTWALREEGTSYHYLPPEYTPRPSEKLLSMLEKEVRRQIGKRRIGVFRGGVWTTDAPFRETEDKVKEYAKRGILGVEMESSALMSVAEFRGVELAVALAVSDELYRGEWNVGFGSEKLRRAEELLVKSALEVLAAL</sequence>
<dbReference type="HOGENOM" id="CLU_068457_1_0_2"/>
<dbReference type="CDD" id="cd09007">
    <property type="entry name" value="NP-I_spr0068"/>
    <property type="match status" value="1"/>
</dbReference>
<dbReference type="AlphaFoldDB" id="C5A4F1"/>
<dbReference type="OrthoDB" id="372302at2157"/>
<evidence type="ECO:0000313" key="3">
    <source>
        <dbReference type="Proteomes" id="UP000001488"/>
    </source>
</evidence>
<dbReference type="EC" id="2.4.2.3" evidence="2"/>